<name>A0A160MIC7_9BACI</name>
<dbReference type="AlphaFoldDB" id="A0A160MIC7"/>
<geneLocation type="plasmid" evidence="2">
    <name>pbo1</name>
</geneLocation>
<gene>
    <name evidence="1" type="ORF">A361_28785</name>
</gene>
<sequence length="143" mass="16906">MKTKDYFFDLFKTTKARELAREVDEYLYNKSTYREEVEDYHARYKQGERTDCIGYISKKGSFKFLSLTAARHVCLVLHLGKKLHTQAAISIQQEIDELLQRDYQDTDGTKPTPGEAYIRLEWVDNLEDIIPFIDKAYELRLLK</sequence>
<proteinExistence type="predicted"/>
<dbReference type="RefSeq" id="WP_019379588.1">
    <property type="nucleotide sequence ID" value="NZ_CP015507.1"/>
</dbReference>
<reference evidence="1 2" key="1">
    <citation type="submission" date="2016-04" db="EMBL/GenBank/DDBJ databases">
        <title>Complete genome sequence of Bacillus oceanisediminis strain 2691.</title>
        <authorList>
            <person name="Jeong H."/>
            <person name="Kim H.J."/>
            <person name="Lee D.-W."/>
        </authorList>
    </citation>
    <scope>NUCLEOTIDE SEQUENCE [LARGE SCALE GENOMIC DNA]</scope>
    <source>
        <strain evidence="1 2">2691</strain>
        <plasmid evidence="2">pbo1</plasmid>
    </source>
</reference>
<evidence type="ECO:0000313" key="1">
    <source>
        <dbReference type="EMBL" id="AND43160.1"/>
    </source>
</evidence>
<dbReference type="KEGG" id="bon:A361_28785"/>
<dbReference type="EMBL" id="CP015507">
    <property type="protein sequence ID" value="AND43160.1"/>
    <property type="molecule type" value="Genomic_DNA"/>
</dbReference>
<evidence type="ECO:0000313" key="2">
    <source>
        <dbReference type="Proteomes" id="UP000077856"/>
    </source>
</evidence>
<dbReference type="eggNOG" id="ENOG5030D44">
    <property type="taxonomic scope" value="Bacteria"/>
</dbReference>
<protein>
    <submittedName>
        <fullName evidence="1">Uncharacterized protein</fullName>
    </submittedName>
</protein>
<organism evidence="1 2">
    <name type="scientific">Cytobacillus oceanisediminis 2691</name>
    <dbReference type="NCBI Taxonomy" id="1196031"/>
    <lineage>
        <taxon>Bacteria</taxon>
        <taxon>Bacillati</taxon>
        <taxon>Bacillota</taxon>
        <taxon>Bacilli</taxon>
        <taxon>Bacillales</taxon>
        <taxon>Bacillaceae</taxon>
        <taxon>Cytobacillus</taxon>
    </lineage>
</organism>
<accession>A0A160MIC7</accession>
<dbReference type="Proteomes" id="UP000077856">
    <property type="component" value="Plasmid pBO1"/>
</dbReference>
<keyword evidence="1" id="KW-0614">Plasmid</keyword>